<feature type="region of interest" description="Disordered" evidence="1">
    <location>
        <begin position="162"/>
        <end position="185"/>
    </location>
</feature>
<proteinExistence type="predicted"/>
<dbReference type="RefSeq" id="XP_055361692.1">
    <property type="nucleotide sequence ID" value="XM_055505717.1"/>
</dbReference>
<dbReference type="AlphaFoldDB" id="A0A9W2XJ25"/>
<dbReference type="Proteomes" id="UP000515150">
    <property type="component" value="Chromosome 22"/>
</dbReference>
<name>A0A9W2XJ25_BETSP</name>
<protein>
    <submittedName>
        <fullName evidence="3">Uncharacterized protein LOC129603595</fullName>
    </submittedName>
</protein>
<dbReference type="KEGG" id="bspl:129603595"/>
<sequence length="323" mass="36072">MLGRRLTASCFISQRYGGHRMLAREATEEPLQIKFNNCTTMEEYLTQTWLIRPCCDHRVSTELKPTERRASAGSSAERAKVLAGCLIPLQSRAGQVRSCPCRTKLGPPRLGARALGRVSGAGWPRRDKSSLCRNSIAAGLQQRTFYSLWLGNAKGNPLPHPGTSPAAEVHRARSSQPARHKHRRRAVYRKQTASLLCLASIKGNSAEDFLEGVMRLTHKRISQLHSHSFKRKYICPPSVSTSPSTRRNRTGEAKRPNCKTRLRPHNQTPVHVSVCPCTRMTAAAVFLFIPTEKSRSATDVERPRPTHKADQQPACLANQQDRN</sequence>
<gene>
    <name evidence="3" type="primary">LOC129603595</name>
</gene>
<feature type="region of interest" description="Disordered" evidence="1">
    <location>
        <begin position="235"/>
        <end position="264"/>
    </location>
</feature>
<feature type="region of interest" description="Disordered" evidence="1">
    <location>
        <begin position="295"/>
        <end position="323"/>
    </location>
</feature>
<accession>A0A9W2XJ25</accession>
<reference evidence="3" key="1">
    <citation type="submission" date="2025-08" db="UniProtKB">
        <authorList>
            <consortium name="RefSeq"/>
        </authorList>
    </citation>
    <scope>IDENTIFICATION</scope>
</reference>
<keyword evidence="2" id="KW-1185">Reference proteome</keyword>
<evidence type="ECO:0000313" key="2">
    <source>
        <dbReference type="Proteomes" id="UP000515150"/>
    </source>
</evidence>
<feature type="compositionally biased region" description="Low complexity" evidence="1">
    <location>
        <begin position="236"/>
        <end position="245"/>
    </location>
</feature>
<evidence type="ECO:0000256" key="1">
    <source>
        <dbReference type="SAM" id="MobiDB-lite"/>
    </source>
</evidence>
<evidence type="ECO:0000313" key="3">
    <source>
        <dbReference type="RefSeq" id="XP_055361692.1"/>
    </source>
</evidence>
<dbReference type="GeneID" id="129603595"/>
<organism evidence="2 3">
    <name type="scientific">Betta splendens</name>
    <name type="common">Siamese fighting fish</name>
    <dbReference type="NCBI Taxonomy" id="158456"/>
    <lineage>
        <taxon>Eukaryota</taxon>
        <taxon>Metazoa</taxon>
        <taxon>Chordata</taxon>
        <taxon>Craniata</taxon>
        <taxon>Vertebrata</taxon>
        <taxon>Euteleostomi</taxon>
        <taxon>Actinopterygii</taxon>
        <taxon>Neopterygii</taxon>
        <taxon>Teleostei</taxon>
        <taxon>Neoteleostei</taxon>
        <taxon>Acanthomorphata</taxon>
        <taxon>Anabantaria</taxon>
        <taxon>Anabantiformes</taxon>
        <taxon>Anabantoidei</taxon>
        <taxon>Osphronemidae</taxon>
        <taxon>Betta</taxon>
    </lineage>
</organism>
<feature type="compositionally biased region" description="Basic and acidic residues" evidence="1">
    <location>
        <begin position="295"/>
        <end position="310"/>
    </location>
</feature>